<dbReference type="AlphaFoldDB" id="A0A4Q1CDU8"/>
<evidence type="ECO:0000313" key="1">
    <source>
        <dbReference type="EMBL" id="RXK57573.1"/>
    </source>
</evidence>
<sequence length="156" mass="17401">MTKEEQIRSELAKLAKKYGPDATIIAKVVSVNEDEFTCVVDEDGIEINDVRLRPVINTNESVTIIPKVNSYVAITRLEDDEEWMVIAVDEIEKYRIVNGTMLFEMHNGKFLIESGAQNLGKCLDDLIIEIQAIYAPKNSAGITAIQTRLKTLLSGS</sequence>
<protein>
    <submittedName>
        <fullName evidence="1">Uncharacterized protein</fullName>
    </submittedName>
</protein>
<accession>A0A4Q1CDU8</accession>
<proteinExistence type="predicted"/>
<reference evidence="1 2" key="1">
    <citation type="submission" date="2019-01" db="EMBL/GenBank/DDBJ databases">
        <title>Lacibacter sp. strain TTM-7.</title>
        <authorList>
            <person name="Chen W.-M."/>
        </authorList>
    </citation>
    <scope>NUCLEOTIDE SEQUENCE [LARGE SCALE GENOMIC DNA]</scope>
    <source>
        <strain evidence="1 2">TTM-7</strain>
    </source>
</reference>
<name>A0A4Q1CDU8_9BACT</name>
<evidence type="ECO:0000313" key="2">
    <source>
        <dbReference type="Proteomes" id="UP000290204"/>
    </source>
</evidence>
<organism evidence="1 2">
    <name type="scientific">Lacibacter luteus</name>
    <dbReference type="NCBI Taxonomy" id="2508719"/>
    <lineage>
        <taxon>Bacteria</taxon>
        <taxon>Pseudomonadati</taxon>
        <taxon>Bacteroidota</taxon>
        <taxon>Chitinophagia</taxon>
        <taxon>Chitinophagales</taxon>
        <taxon>Chitinophagaceae</taxon>
        <taxon>Lacibacter</taxon>
    </lineage>
</organism>
<dbReference type="RefSeq" id="WP_129132825.1">
    <property type="nucleotide sequence ID" value="NZ_SDHW01000009.1"/>
</dbReference>
<gene>
    <name evidence="1" type="ORF">ESA94_20455</name>
</gene>
<dbReference type="EMBL" id="SDHW01000009">
    <property type="protein sequence ID" value="RXK57573.1"/>
    <property type="molecule type" value="Genomic_DNA"/>
</dbReference>
<dbReference type="OrthoDB" id="1151181at2"/>
<dbReference type="Proteomes" id="UP000290204">
    <property type="component" value="Unassembled WGS sequence"/>
</dbReference>
<keyword evidence="2" id="KW-1185">Reference proteome</keyword>
<comment type="caution">
    <text evidence="1">The sequence shown here is derived from an EMBL/GenBank/DDBJ whole genome shotgun (WGS) entry which is preliminary data.</text>
</comment>